<keyword evidence="4" id="KW-1185">Reference proteome</keyword>
<evidence type="ECO:0000256" key="2">
    <source>
        <dbReference type="SAM" id="Phobius"/>
    </source>
</evidence>
<accession>A0AAD7CCV9</accession>
<feature type="compositionally biased region" description="Polar residues" evidence="1">
    <location>
        <begin position="344"/>
        <end position="354"/>
    </location>
</feature>
<reference evidence="3" key="1">
    <citation type="submission" date="2023-03" db="EMBL/GenBank/DDBJ databases">
        <title>Massive genome expansion in bonnet fungi (Mycena s.s.) driven by repeated elements and novel gene families across ecological guilds.</title>
        <authorList>
            <consortium name="Lawrence Berkeley National Laboratory"/>
            <person name="Harder C.B."/>
            <person name="Miyauchi S."/>
            <person name="Viragh M."/>
            <person name="Kuo A."/>
            <person name="Thoen E."/>
            <person name="Andreopoulos B."/>
            <person name="Lu D."/>
            <person name="Skrede I."/>
            <person name="Drula E."/>
            <person name="Henrissat B."/>
            <person name="Morin E."/>
            <person name="Kohler A."/>
            <person name="Barry K."/>
            <person name="LaButti K."/>
            <person name="Morin E."/>
            <person name="Salamov A."/>
            <person name="Lipzen A."/>
            <person name="Mereny Z."/>
            <person name="Hegedus B."/>
            <person name="Baldrian P."/>
            <person name="Stursova M."/>
            <person name="Weitz H."/>
            <person name="Taylor A."/>
            <person name="Grigoriev I.V."/>
            <person name="Nagy L.G."/>
            <person name="Martin F."/>
            <person name="Kauserud H."/>
        </authorList>
    </citation>
    <scope>NUCLEOTIDE SEQUENCE</scope>
    <source>
        <strain evidence="3">9284</strain>
    </source>
</reference>
<evidence type="ECO:0000256" key="1">
    <source>
        <dbReference type="SAM" id="MobiDB-lite"/>
    </source>
</evidence>
<proteinExistence type="predicted"/>
<feature type="transmembrane region" description="Helical" evidence="2">
    <location>
        <begin position="311"/>
        <end position="334"/>
    </location>
</feature>
<organism evidence="3 4">
    <name type="scientific">Roridomyces roridus</name>
    <dbReference type="NCBI Taxonomy" id="1738132"/>
    <lineage>
        <taxon>Eukaryota</taxon>
        <taxon>Fungi</taxon>
        <taxon>Dikarya</taxon>
        <taxon>Basidiomycota</taxon>
        <taxon>Agaricomycotina</taxon>
        <taxon>Agaricomycetes</taxon>
        <taxon>Agaricomycetidae</taxon>
        <taxon>Agaricales</taxon>
        <taxon>Marasmiineae</taxon>
        <taxon>Mycenaceae</taxon>
        <taxon>Roridomyces</taxon>
    </lineage>
</organism>
<keyword evidence="2" id="KW-1133">Transmembrane helix</keyword>
<dbReference type="Proteomes" id="UP001221142">
    <property type="component" value="Unassembled WGS sequence"/>
</dbReference>
<dbReference type="Gene3D" id="2.60.120.260">
    <property type="entry name" value="Galactose-binding domain-like"/>
    <property type="match status" value="1"/>
</dbReference>
<keyword evidence="2" id="KW-0812">Transmembrane</keyword>
<evidence type="ECO:0000313" key="3">
    <source>
        <dbReference type="EMBL" id="KAJ7644920.1"/>
    </source>
</evidence>
<gene>
    <name evidence="3" type="ORF">FB45DRAFT_784922</name>
</gene>
<evidence type="ECO:0008006" key="5">
    <source>
        <dbReference type="Google" id="ProtNLM"/>
    </source>
</evidence>
<sequence length="516" mass="53964">MAFAQPRKIVVDDSDGSILYSPNDWFVADPSTLKGGNFGPIYNGTSHSASSNVTLSFPFSGSSISVYGTLNIKTNADNTTDPTWTCFIDEIPISNGNPTFKFYENNWELCVQSAITPGPHNLTIQVASKGQTFYLDNLIYTPTPDVVFDEAVVLYPTSDSSVSFGSGWDTFGGENGTQTAGSQVSLNFHGTSVTPYAFVPTERPHNSSWATYSIDGGPAVNFTLAGLDPSPSASTSYNVILFTTPTLPSATHNLVIEYGGDGQHTPLVVQGFYVTNTTSPTLAIASAGSATSPSASASAIAGKGHAANGGAIAGGVIGALFLLSVLAVIGLWLWRRRQRRGDAQSGSSAATSTPLPGMGQAYPFPGASAGATSTTTYPYVHRVHQHPASDVASSSHGTGTLPRATRTNTISAYTDYPGSSIFSGDGNTSVGAVGGETVRTEFESMPAPPLVLASVPDLPAPTSKLERERAAADAFPSTSSYNHAQRALVRHEDSGVRLPTPPEEEFVELPPGYSVV</sequence>
<comment type="caution">
    <text evidence="3">The sequence shown here is derived from an EMBL/GenBank/DDBJ whole genome shotgun (WGS) entry which is preliminary data.</text>
</comment>
<feature type="region of interest" description="Disordered" evidence="1">
    <location>
        <begin position="492"/>
        <end position="516"/>
    </location>
</feature>
<evidence type="ECO:0000313" key="4">
    <source>
        <dbReference type="Proteomes" id="UP001221142"/>
    </source>
</evidence>
<name>A0AAD7CCV9_9AGAR</name>
<feature type="region of interest" description="Disordered" evidence="1">
    <location>
        <begin position="342"/>
        <end position="367"/>
    </location>
</feature>
<protein>
    <recommendedName>
        <fullName evidence="5">Transmembrane protein</fullName>
    </recommendedName>
</protein>
<dbReference type="EMBL" id="JARKIF010000003">
    <property type="protein sequence ID" value="KAJ7644920.1"/>
    <property type="molecule type" value="Genomic_DNA"/>
</dbReference>
<dbReference type="AlphaFoldDB" id="A0AAD7CCV9"/>
<keyword evidence="2" id="KW-0472">Membrane</keyword>